<dbReference type="EC" id="6.3.3.2" evidence="5"/>
<gene>
    <name evidence="6" type="ORF">GCM10008066_21200</name>
</gene>
<keyword evidence="7" id="KW-1185">Reference proteome</keyword>
<dbReference type="GO" id="GO:0046872">
    <property type="term" value="F:metal ion binding"/>
    <property type="evidence" value="ECO:0007669"/>
    <property type="project" value="UniProtKB-KW"/>
</dbReference>
<comment type="cofactor">
    <cofactor evidence="5">
        <name>Mg(2+)</name>
        <dbReference type="ChEBI" id="CHEBI:18420"/>
    </cofactor>
</comment>
<dbReference type="InterPro" id="IPR002698">
    <property type="entry name" value="FTHF_cligase"/>
</dbReference>
<evidence type="ECO:0000313" key="6">
    <source>
        <dbReference type="EMBL" id="GGI19872.1"/>
    </source>
</evidence>
<dbReference type="SUPFAM" id="SSF100950">
    <property type="entry name" value="NagB/RpiA/CoA transferase-like"/>
    <property type="match status" value="1"/>
</dbReference>
<dbReference type="PANTHER" id="PTHR23407">
    <property type="entry name" value="ATPASE INHIBITOR/5-FORMYLTETRAHYDROFOLATE CYCLO-LIGASE"/>
    <property type="match status" value="1"/>
</dbReference>
<evidence type="ECO:0000313" key="7">
    <source>
        <dbReference type="Proteomes" id="UP000642180"/>
    </source>
</evidence>
<dbReference type="PANTHER" id="PTHR23407:SF1">
    <property type="entry name" value="5-FORMYLTETRAHYDROFOLATE CYCLO-LIGASE"/>
    <property type="match status" value="1"/>
</dbReference>
<organism evidence="6 7">
    <name type="scientific">Oxalicibacterium faecigallinarum</name>
    <dbReference type="NCBI Taxonomy" id="573741"/>
    <lineage>
        <taxon>Bacteria</taxon>
        <taxon>Pseudomonadati</taxon>
        <taxon>Pseudomonadota</taxon>
        <taxon>Betaproteobacteria</taxon>
        <taxon>Burkholderiales</taxon>
        <taxon>Oxalobacteraceae</taxon>
        <taxon>Oxalicibacterium</taxon>
    </lineage>
</organism>
<protein>
    <recommendedName>
        <fullName evidence="5">5-formyltetrahydrofolate cyclo-ligase</fullName>
        <ecNumber evidence="5">6.3.3.2</ecNumber>
    </recommendedName>
</protein>
<dbReference type="GO" id="GO:0005524">
    <property type="term" value="F:ATP binding"/>
    <property type="evidence" value="ECO:0007669"/>
    <property type="project" value="UniProtKB-KW"/>
</dbReference>
<accession>A0A8J3F1R8</accession>
<comment type="catalytic activity">
    <reaction evidence="5">
        <text>(6S)-5-formyl-5,6,7,8-tetrahydrofolate + ATP = (6R)-5,10-methenyltetrahydrofolate + ADP + phosphate</text>
        <dbReference type="Rhea" id="RHEA:10488"/>
        <dbReference type="ChEBI" id="CHEBI:30616"/>
        <dbReference type="ChEBI" id="CHEBI:43474"/>
        <dbReference type="ChEBI" id="CHEBI:57455"/>
        <dbReference type="ChEBI" id="CHEBI:57457"/>
        <dbReference type="ChEBI" id="CHEBI:456216"/>
        <dbReference type="EC" id="6.3.3.2"/>
    </reaction>
</comment>
<comment type="similarity">
    <text evidence="1 5">Belongs to the 5-formyltetrahydrofolate cyclo-ligase family.</text>
</comment>
<evidence type="ECO:0000256" key="4">
    <source>
        <dbReference type="PIRSR" id="PIRSR006806-1"/>
    </source>
</evidence>
<dbReference type="PIRSF" id="PIRSF006806">
    <property type="entry name" value="FTHF_cligase"/>
    <property type="match status" value="1"/>
</dbReference>
<dbReference type="RefSeq" id="WP_188381330.1">
    <property type="nucleotide sequence ID" value="NZ_BMDI01000002.1"/>
</dbReference>
<dbReference type="EMBL" id="BMDI01000002">
    <property type="protein sequence ID" value="GGI19872.1"/>
    <property type="molecule type" value="Genomic_DNA"/>
</dbReference>
<feature type="binding site" evidence="4">
    <location>
        <position position="54"/>
    </location>
    <ligand>
        <name>substrate</name>
    </ligand>
</feature>
<proteinExistence type="inferred from homology"/>
<dbReference type="InterPro" id="IPR024185">
    <property type="entry name" value="FTHF_cligase-like_sf"/>
</dbReference>
<evidence type="ECO:0000256" key="1">
    <source>
        <dbReference type="ARBA" id="ARBA00010638"/>
    </source>
</evidence>
<dbReference type="InterPro" id="IPR037171">
    <property type="entry name" value="NagB/RpiA_transferase-like"/>
</dbReference>
<keyword evidence="5" id="KW-0460">Magnesium</keyword>
<evidence type="ECO:0000256" key="2">
    <source>
        <dbReference type="ARBA" id="ARBA00022741"/>
    </source>
</evidence>
<feature type="binding site" evidence="4">
    <location>
        <begin position="3"/>
        <end position="7"/>
    </location>
    <ligand>
        <name>ATP</name>
        <dbReference type="ChEBI" id="CHEBI:30616"/>
    </ligand>
</feature>
<dbReference type="AlphaFoldDB" id="A0A8J3F1R8"/>
<dbReference type="Gene3D" id="3.40.50.10420">
    <property type="entry name" value="NagB/RpiA/CoA transferase-like"/>
    <property type="match status" value="1"/>
</dbReference>
<keyword evidence="2 4" id="KW-0547">Nucleotide-binding</keyword>
<keyword evidence="5" id="KW-0479">Metal-binding</keyword>
<evidence type="ECO:0000256" key="3">
    <source>
        <dbReference type="ARBA" id="ARBA00022840"/>
    </source>
</evidence>
<reference evidence="7" key="1">
    <citation type="journal article" date="2019" name="Int. J. Syst. Evol. Microbiol.">
        <title>The Global Catalogue of Microorganisms (GCM) 10K type strain sequencing project: providing services to taxonomists for standard genome sequencing and annotation.</title>
        <authorList>
            <consortium name="The Broad Institute Genomics Platform"/>
            <consortium name="The Broad Institute Genome Sequencing Center for Infectious Disease"/>
            <person name="Wu L."/>
            <person name="Ma J."/>
        </authorList>
    </citation>
    <scope>NUCLEOTIDE SEQUENCE [LARGE SCALE GENOMIC DNA]</scope>
    <source>
        <strain evidence="7">CCM 2767</strain>
    </source>
</reference>
<dbReference type="NCBIfam" id="TIGR02727">
    <property type="entry name" value="MTHFS_bact"/>
    <property type="match status" value="1"/>
</dbReference>
<comment type="caution">
    <text evidence="6">The sequence shown here is derived from an EMBL/GenBank/DDBJ whole genome shotgun (WGS) entry which is preliminary data.</text>
</comment>
<keyword evidence="3 4" id="KW-0067">ATP-binding</keyword>
<evidence type="ECO:0000256" key="5">
    <source>
        <dbReference type="RuleBase" id="RU361279"/>
    </source>
</evidence>
<feature type="binding site" evidence="4">
    <location>
        <begin position="129"/>
        <end position="137"/>
    </location>
    <ligand>
        <name>ATP</name>
        <dbReference type="ChEBI" id="CHEBI:30616"/>
    </ligand>
</feature>
<name>A0A8J3F1R8_9BURK</name>
<dbReference type="GO" id="GO:0030272">
    <property type="term" value="F:5-formyltetrahydrofolate cyclo-ligase activity"/>
    <property type="evidence" value="ECO:0007669"/>
    <property type="project" value="UniProtKB-EC"/>
</dbReference>
<dbReference type="GO" id="GO:0009396">
    <property type="term" value="P:folic acid-containing compound biosynthetic process"/>
    <property type="evidence" value="ECO:0007669"/>
    <property type="project" value="TreeGrafter"/>
</dbReference>
<dbReference type="Proteomes" id="UP000642180">
    <property type="component" value="Unassembled WGS sequence"/>
</dbReference>
<sequence length="181" mass="20412">MQKSELRKPLLVQRSSLDHDDKIRMDQAIGNRLLDWIQTHKPAVLGVYSPMRGEPDLQVTFLALHKQGIRLALPTVVSDNAPLKFVEWLPGEAMIKDRFGAMMPAAERDEIFPHALVIPCVGFSQQLFRLGYGGGFYDRTVARAPRPHMVGVAYAFSLIEFEADSFDIAMDCVLTEREALR</sequence>
<dbReference type="GO" id="GO:0035999">
    <property type="term" value="P:tetrahydrofolate interconversion"/>
    <property type="evidence" value="ECO:0007669"/>
    <property type="project" value="TreeGrafter"/>
</dbReference>
<dbReference type="Pfam" id="PF01812">
    <property type="entry name" value="5-FTHF_cyc-lig"/>
    <property type="match status" value="1"/>
</dbReference>